<dbReference type="VEuPathDB" id="FungiDB:PSTT_05343"/>
<dbReference type="VEuPathDB" id="FungiDB:PSHT_02335"/>
<sequence>MHLHHLDDSRVYTWLKIKQKNGIWPGCGPHLEGVKGDLSSTPESGSPRLGRAGGSGTFLLIFRSKAGVTIKLIEPSHLGHLSEQSGSPFQARELIGEFGDSNGSPGYKNGKLLIQWQHAITRVTALNRKAGAFKDINDLLKYRAEWNAMIEEFAAANTLVDRIIEDIIPDPSQEIDLLKIQMTKPAFELGAFYKKDFLPFFQQQLLEKISKITEITGSLDGPQAEASSPLKLDLKTLKECLHTNWPEGKMEDMKIRFVAAVLSAVEISAKKRSKLLGNTSLTFYGEKYPNFFNSANFKPEIDYFRRDTRTSHLHSCLSILDRPTQGKIVYTSIQTAFATAGVENKAASEGHLMFTSACQEFLDDSFIKEFQWKKSSENTEIQPALDPKLEIVYSKLAKVFTQMPAGIDQLEFLTSFYLLDFLITYNANNIENLIKYEGFKEEYALIKHGLQIHELRNVYFSKGRQMVSNPLIGFTAPKTSMDKIMIAVKEARVEEYSQSLTEVQSDAHIKTWRTHDIVSSILGQFTISRIGLITQDEVKKNEWLQDIGRVSSDALTSSTSESHENNVHLNHHQGSPKREAGTNDAGDQIQPVSSFGTGAANVLSTGVGAAKTVLDRGAGGAKFVLGRGAGVLGHGLGGVKFVVGHGVGAAQSVWSHANHVLGSEVRTEPTVLGAQVEEKVHISGSQVAEEAPILGTKVGQETPASSNVVGTEPAVFGTVSRVAKSPLNMVSHMRTKQK</sequence>
<reference evidence="2 3" key="1">
    <citation type="submission" date="2017-12" db="EMBL/GenBank/DDBJ databases">
        <title>Gene loss provides genomic basis for host adaptation in cereal stripe rust fungi.</title>
        <authorList>
            <person name="Xia C."/>
        </authorList>
    </citation>
    <scope>NUCLEOTIDE SEQUENCE [LARGE SCALE GENOMIC DNA]</scope>
    <source>
        <strain evidence="2 3">93TX-2</strain>
    </source>
</reference>
<dbReference type="EMBL" id="PKSM01000020">
    <property type="protein sequence ID" value="POW21514.1"/>
    <property type="molecule type" value="Genomic_DNA"/>
</dbReference>
<dbReference type="Proteomes" id="UP000238274">
    <property type="component" value="Unassembled WGS sequence"/>
</dbReference>
<reference evidence="3" key="3">
    <citation type="journal article" date="2018" name="Mol. Plant Microbe Interact.">
        <title>Genome sequence resources for the wheat stripe rust pathogen (Puccinia striiformis f. sp. tritici) and the barley stripe rust pathogen (Puccinia striiformis f. sp. hordei).</title>
        <authorList>
            <person name="Xia C."/>
            <person name="Wang M."/>
            <person name="Yin C."/>
            <person name="Cornejo O.E."/>
            <person name="Hulbert S.H."/>
            <person name="Chen X."/>
        </authorList>
    </citation>
    <scope>NUCLEOTIDE SEQUENCE [LARGE SCALE GENOMIC DNA]</scope>
    <source>
        <strain evidence="3">93TX-2</strain>
    </source>
</reference>
<dbReference type="OrthoDB" id="2499263at2759"/>
<feature type="region of interest" description="Disordered" evidence="1">
    <location>
        <begin position="554"/>
        <end position="591"/>
    </location>
</feature>
<comment type="caution">
    <text evidence="2">The sequence shown here is derived from an EMBL/GenBank/DDBJ whole genome shotgun (WGS) entry which is preliminary data.</text>
</comment>
<proteinExistence type="predicted"/>
<keyword evidence="3" id="KW-1185">Reference proteome</keyword>
<evidence type="ECO:0000313" key="2">
    <source>
        <dbReference type="EMBL" id="POW21514.1"/>
    </source>
</evidence>
<dbReference type="AlphaFoldDB" id="A0A2S4WID0"/>
<evidence type="ECO:0000313" key="3">
    <source>
        <dbReference type="Proteomes" id="UP000238274"/>
    </source>
</evidence>
<organism evidence="2 3">
    <name type="scientific">Puccinia striiformis</name>
    <dbReference type="NCBI Taxonomy" id="27350"/>
    <lineage>
        <taxon>Eukaryota</taxon>
        <taxon>Fungi</taxon>
        <taxon>Dikarya</taxon>
        <taxon>Basidiomycota</taxon>
        <taxon>Pucciniomycotina</taxon>
        <taxon>Pucciniomycetes</taxon>
        <taxon>Pucciniales</taxon>
        <taxon>Pucciniaceae</taxon>
        <taxon>Puccinia</taxon>
    </lineage>
</organism>
<name>A0A2S4WID0_9BASI</name>
<evidence type="ECO:0000256" key="1">
    <source>
        <dbReference type="SAM" id="MobiDB-lite"/>
    </source>
</evidence>
<gene>
    <name evidence="2" type="ORF">PSHT_02335</name>
</gene>
<reference evidence="3" key="2">
    <citation type="journal article" date="2018" name="BMC Genomics">
        <title>Genomic insights into host adaptation between the wheat stripe rust pathogen (Puccinia striiformis f. sp. tritici) and the barley stripe rust pathogen (Puccinia striiformis f. sp. hordei).</title>
        <authorList>
            <person name="Xia C."/>
            <person name="Wang M."/>
            <person name="Yin C."/>
            <person name="Cornejo O.E."/>
            <person name="Hulbert S.H."/>
            <person name="Chen X."/>
        </authorList>
    </citation>
    <scope>NUCLEOTIDE SEQUENCE [LARGE SCALE GENOMIC DNA]</scope>
    <source>
        <strain evidence="3">93TX-2</strain>
    </source>
</reference>
<protein>
    <submittedName>
        <fullName evidence="2">Uncharacterized protein</fullName>
    </submittedName>
</protein>
<accession>A0A2S4WID0</accession>